<dbReference type="PANTHER" id="PTHR33992:SF1">
    <property type="entry name" value="RIBONUCLEASE P PROTEIN COMPONENT"/>
    <property type="match status" value="1"/>
</dbReference>
<evidence type="ECO:0000256" key="2">
    <source>
        <dbReference type="ARBA" id="ARBA00022694"/>
    </source>
</evidence>
<evidence type="ECO:0000256" key="1">
    <source>
        <dbReference type="ARBA" id="ARBA00002663"/>
    </source>
</evidence>
<dbReference type="Gene3D" id="3.30.230.10">
    <property type="match status" value="1"/>
</dbReference>
<sequence length="116" mass="12574">MLPAAARVRRSADFSAVLRHGRRARRGGVVVHAGRRADPHPTGARVGFVVSKAVGGAVTRNLVKRRLRHLAAQHLPDWPADTDFVVRALPDAATAGYDRLDDDLTAAVAATLRRRQ</sequence>
<evidence type="ECO:0000256" key="4">
    <source>
        <dbReference type="ARBA" id="ARBA00022759"/>
    </source>
</evidence>
<keyword evidence="5 7" id="KW-0378">Hydrolase</keyword>
<comment type="catalytic activity">
    <reaction evidence="7">
        <text>Endonucleolytic cleavage of RNA, removing 5'-extranucleotides from tRNA precursor.</text>
        <dbReference type="EC" id="3.1.26.5"/>
    </reaction>
</comment>
<evidence type="ECO:0000256" key="6">
    <source>
        <dbReference type="ARBA" id="ARBA00022884"/>
    </source>
</evidence>
<dbReference type="GO" id="GO:0000049">
    <property type="term" value="F:tRNA binding"/>
    <property type="evidence" value="ECO:0007669"/>
    <property type="project" value="UniProtKB-UniRule"/>
</dbReference>
<evidence type="ECO:0000313" key="10">
    <source>
        <dbReference type="Proteomes" id="UP000321617"/>
    </source>
</evidence>
<dbReference type="GO" id="GO:0030677">
    <property type="term" value="C:ribonuclease P complex"/>
    <property type="evidence" value="ECO:0007669"/>
    <property type="project" value="TreeGrafter"/>
</dbReference>
<evidence type="ECO:0000256" key="7">
    <source>
        <dbReference type="HAMAP-Rule" id="MF_00227"/>
    </source>
</evidence>
<dbReference type="EMBL" id="VLLL01000006">
    <property type="protein sequence ID" value="TWJ11512.1"/>
    <property type="molecule type" value="Genomic_DNA"/>
</dbReference>
<reference evidence="9 10" key="1">
    <citation type="journal article" date="2013" name="Stand. Genomic Sci.">
        <title>Genomic Encyclopedia of Type Strains, Phase I: The one thousand microbial genomes (KMG-I) project.</title>
        <authorList>
            <person name="Kyrpides N.C."/>
            <person name="Woyke T."/>
            <person name="Eisen J.A."/>
            <person name="Garrity G."/>
            <person name="Lilburn T.G."/>
            <person name="Beck B.J."/>
            <person name="Whitman W.B."/>
            <person name="Hugenholtz P."/>
            <person name="Klenk H.P."/>
        </authorList>
    </citation>
    <scope>NUCLEOTIDE SEQUENCE [LARGE SCALE GENOMIC DNA]</scope>
    <source>
        <strain evidence="9 10">DSM 45044</strain>
    </source>
</reference>
<comment type="caution">
    <text evidence="9">The sequence shown here is derived from an EMBL/GenBank/DDBJ whole genome shotgun (WGS) entry which is preliminary data.</text>
</comment>
<keyword evidence="10" id="KW-1185">Reference proteome</keyword>
<dbReference type="RefSeq" id="WP_147137698.1">
    <property type="nucleotide sequence ID" value="NZ_BAABIJ010000002.1"/>
</dbReference>
<gene>
    <name evidence="7" type="primary">rnpA</name>
    <name evidence="9" type="ORF">LX16_2235</name>
</gene>
<dbReference type="Pfam" id="PF00825">
    <property type="entry name" value="Ribonuclease_P"/>
    <property type="match status" value="1"/>
</dbReference>
<dbReference type="InterPro" id="IPR000100">
    <property type="entry name" value="RNase_P"/>
</dbReference>
<dbReference type="InterPro" id="IPR014721">
    <property type="entry name" value="Ribsml_uS5_D2-typ_fold_subgr"/>
</dbReference>
<evidence type="ECO:0000256" key="3">
    <source>
        <dbReference type="ARBA" id="ARBA00022722"/>
    </source>
</evidence>
<comment type="similarity">
    <text evidence="7">Belongs to the RnpA family.</text>
</comment>
<dbReference type="GO" id="GO:0001682">
    <property type="term" value="P:tRNA 5'-leader removal"/>
    <property type="evidence" value="ECO:0007669"/>
    <property type="project" value="UniProtKB-UniRule"/>
</dbReference>
<dbReference type="PROSITE" id="PS00648">
    <property type="entry name" value="RIBONUCLEASE_P"/>
    <property type="match status" value="1"/>
</dbReference>
<evidence type="ECO:0000313" key="9">
    <source>
        <dbReference type="EMBL" id="TWJ11512.1"/>
    </source>
</evidence>
<protein>
    <recommendedName>
        <fullName evidence="7 8">Ribonuclease P protein component</fullName>
        <shortName evidence="7">RNase P protein</shortName>
        <shortName evidence="7">RNaseP protein</shortName>
        <ecNumber evidence="7 8">3.1.26.5</ecNumber>
    </recommendedName>
    <alternativeName>
        <fullName evidence="7">Protein C5</fullName>
    </alternativeName>
</protein>
<dbReference type="OrthoDB" id="196964at2"/>
<accession>A0A562V126</accession>
<dbReference type="GO" id="GO:0042781">
    <property type="term" value="F:3'-tRNA processing endoribonuclease activity"/>
    <property type="evidence" value="ECO:0007669"/>
    <property type="project" value="TreeGrafter"/>
</dbReference>
<dbReference type="PANTHER" id="PTHR33992">
    <property type="entry name" value="RIBONUCLEASE P PROTEIN COMPONENT"/>
    <property type="match status" value="1"/>
</dbReference>
<organism evidence="9 10">
    <name type="scientific">Stackebrandtia albiflava</name>
    <dbReference type="NCBI Taxonomy" id="406432"/>
    <lineage>
        <taxon>Bacteria</taxon>
        <taxon>Bacillati</taxon>
        <taxon>Actinomycetota</taxon>
        <taxon>Actinomycetes</taxon>
        <taxon>Glycomycetales</taxon>
        <taxon>Glycomycetaceae</taxon>
        <taxon>Stackebrandtia</taxon>
    </lineage>
</organism>
<comment type="function">
    <text evidence="1 7">RNaseP catalyzes the removal of the 5'-leader sequence from pre-tRNA to produce the mature 5'-terminus. It can also cleave other RNA substrates such as 4.5S RNA. The protein component plays an auxiliary but essential role in vivo by binding to the 5'-leader sequence and broadening the substrate specificity of the ribozyme.</text>
</comment>
<dbReference type="SUPFAM" id="SSF54211">
    <property type="entry name" value="Ribosomal protein S5 domain 2-like"/>
    <property type="match status" value="1"/>
</dbReference>
<keyword evidence="4 7" id="KW-0255">Endonuclease</keyword>
<keyword evidence="3 7" id="KW-0540">Nuclease</keyword>
<proteinExistence type="inferred from homology"/>
<dbReference type="AlphaFoldDB" id="A0A562V126"/>
<name>A0A562V126_9ACTN</name>
<dbReference type="HAMAP" id="MF_00227">
    <property type="entry name" value="RNase_P"/>
    <property type="match status" value="1"/>
</dbReference>
<evidence type="ECO:0000256" key="5">
    <source>
        <dbReference type="ARBA" id="ARBA00022801"/>
    </source>
</evidence>
<comment type="subunit">
    <text evidence="7">Consists of a catalytic RNA component (M1 or rnpB) and a protein subunit.</text>
</comment>
<dbReference type="NCBIfam" id="TIGR00188">
    <property type="entry name" value="rnpA"/>
    <property type="match status" value="1"/>
</dbReference>
<keyword evidence="2 7" id="KW-0819">tRNA processing</keyword>
<dbReference type="Proteomes" id="UP000321617">
    <property type="component" value="Unassembled WGS sequence"/>
</dbReference>
<dbReference type="GO" id="GO:0004526">
    <property type="term" value="F:ribonuclease P activity"/>
    <property type="evidence" value="ECO:0007669"/>
    <property type="project" value="UniProtKB-UniRule"/>
</dbReference>
<evidence type="ECO:0000256" key="8">
    <source>
        <dbReference type="NCBIfam" id="TIGR00188"/>
    </source>
</evidence>
<dbReference type="InterPro" id="IPR020539">
    <property type="entry name" value="RNase_P_CS"/>
</dbReference>
<keyword evidence="6 7" id="KW-0694">RNA-binding</keyword>
<dbReference type="EC" id="3.1.26.5" evidence="7 8"/>
<dbReference type="InterPro" id="IPR020568">
    <property type="entry name" value="Ribosomal_Su5_D2-typ_SF"/>
</dbReference>